<evidence type="ECO:0000259" key="2">
    <source>
        <dbReference type="Pfam" id="PF01408"/>
    </source>
</evidence>
<dbReference type="InterPro" id="IPR055170">
    <property type="entry name" value="GFO_IDH_MocA-like_dom"/>
</dbReference>
<feature type="domain" description="GFO/IDH/MocA-like oxidoreductase" evidence="3">
    <location>
        <begin position="140"/>
        <end position="274"/>
    </location>
</feature>
<dbReference type="SUPFAM" id="SSF51735">
    <property type="entry name" value="NAD(P)-binding Rossmann-fold domains"/>
    <property type="match status" value="1"/>
</dbReference>
<dbReference type="InterPro" id="IPR036291">
    <property type="entry name" value="NAD(P)-bd_dom_sf"/>
</dbReference>
<dbReference type="SUPFAM" id="SSF55347">
    <property type="entry name" value="Glyceraldehyde-3-phosphate dehydrogenase-like, C-terminal domain"/>
    <property type="match status" value="1"/>
</dbReference>
<evidence type="ECO:0000256" key="1">
    <source>
        <dbReference type="ARBA" id="ARBA00023002"/>
    </source>
</evidence>
<dbReference type="InterPro" id="IPR000683">
    <property type="entry name" value="Gfo/Idh/MocA-like_OxRdtase_N"/>
</dbReference>
<evidence type="ECO:0000259" key="3">
    <source>
        <dbReference type="Pfam" id="PF22725"/>
    </source>
</evidence>
<dbReference type="Proteomes" id="UP000032611">
    <property type="component" value="Chromosome"/>
</dbReference>
<sequence>MTQSLGYGLIGTGFMGKCHALAYRSATAVFGDVAAPRMEILCDTPEEKAGRFATQFGFQRATSDWRAVIDDPAVDIVSITTPNGMHKEMALAALAAGKHVHLEKPMALTLQDAREMAEAAARAPGRTMVGYNYLHNPAIAHARKLIEEGAIGRPIHFRGLVDEDYQADPDLPWTWRARRADAGLGALGDLGCHLVSLAVLLLGPVASVIAEMQTVHETRKLADSDERRPVENEDVASALLTFESGVNGLFSCSRSAWGRKSRIGLEIHGTKGMITYEQERMNELRLYRNDGTGATQGFTTILTGPAHPPYGEFVPAPGHQLGFNDLKVIEVRSFLKAIADGTLTFPSFADAFHYEAVIHAIAQAAESGARVRPEAA</sequence>
<dbReference type="EMBL" id="CP010803">
    <property type="protein sequence ID" value="AJY46178.1"/>
    <property type="molecule type" value="Genomic_DNA"/>
</dbReference>
<dbReference type="OrthoDB" id="9815825at2"/>
<dbReference type="STRING" id="1486262.TM49_11630"/>
<feature type="domain" description="Gfo/Idh/MocA-like oxidoreductase N-terminal" evidence="2">
    <location>
        <begin position="6"/>
        <end position="131"/>
    </location>
</feature>
<dbReference type="GO" id="GO:0000166">
    <property type="term" value="F:nucleotide binding"/>
    <property type="evidence" value="ECO:0007669"/>
    <property type="project" value="InterPro"/>
</dbReference>
<dbReference type="RefSeq" id="WP_045681427.1">
    <property type="nucleotide sequence ID" value="NZ_CP010803.1"/>
</dbReference>
<keyword evidence="1" id="KW-0560">Oxidoreductase</keyword>
<protein>
    <submittedName>
        <fullName evidence="4">Myo-inositol 2-dehydrogenase</fullName>
    </submittedName>
</protein>
<dbReference type="PANTHER" id="PTHR43818">
    <property type="entry name" value="BCDNA.GH03377"/>
    <property type="match status" value="1"/>
</dbReference>
<proteinExistence type="predicted"/>
<gene>
    <name evidence="4" type="ORF">TM49_11630</name>
</gene>
<dbReference type="InterPro" id="IPR050463">
    <property type="entry name" value="Gfo/Idh/MocA_oxidrdct_glycsds"/>
</dbReference>
<dbReference type="KEGG" id="mey:TM49_11630"/>
<dbReference type="HOGENOM" id="CLU_023194_17_0_5"/>
<organism evidence="4 5">
    <name type="scientific">Martelella endophytica</name>
    <dbReference type="NCBI Taxonomy" id="1486262"/>
    <lineage>
        <taxon>Bacteria</taxon>
        <taxon>Pseudomonadati</taxon>
        <taxon>Pseudomonadota</taxon>
        <taxon>Alphaproteobacteria</taxon>
        <taxon>Hyphomicrobiales</taxon>
        <taxon>Aurantimonadaceae</taxon>
        <taxon>Martelella</taxon>
    </lineage>
</organism>
<name>A0A0D5LS27_MAREN</name>
<accession>A0A0D5LS27</accession>
<evidence type="ECO:0000313" key="5">
    <source>
        <dbReference type="Proteomes" id="UP000032611"/>
    </source>
</evidence>
<dbReference type="AlphaFoldDB" id="A0A0D5LS27"/>
<dbReference type="PANTHER" id="PTHR43818:SF11">
    <property type="entry name" value="BCDNA.GH03377"/>
    <property type="match status" value="1"/>
</dbReference>
<evidence type="ECO:0000313" key="4">
    <source>
        <dbReference type="EMBL" id="AJY46178.1"/>
    </source>
</evidence>
<reference evidence="4 5" key="1">
    <citation type="journal article" date="2015" name="Genome Announc.">
        <title>Complete genome sequence of Martelella endophytica YC6887, which has antifungal activity associated with a halophyte.</title>
        <authorList>
            <person name="Khan A."/>
            <person name="Khan H."/>
            <person name="Chung E.J."/>
            <person name="Hossain M.T."/>
            <person name="Chung Y.R."/>
        </authorList>
    </citation>
    <scope>NUCLEOTIDE SEQUENCE [LARGE SCALE GENOMIC DNA]</scope>
    <source>
        <strain evidence="4">YC6887</strain>
    </source>
</reference>
<dbReference type="Gene3D" id="3.40.50.720">
    <property type="entry name" value="NAD(P)-binding Rossmann-like Domain"/>
    <property type="match status" value="1"/>
</dbReference>
<dbReference type="GO" id="GO:0016491">
    <property type="term" value="F:oxidoreductase activity"/>
    <property type="evidence" value="ECO:0007669"/>
    <property type="project" value="UniProtKB-KW"/>
</dbReference>
<keyword evidence="5" id="KW-1185">Reference proteome</keyword>
<dbReference type="Pfam" id="PF01408">
    <property type="entry name" value="GFO_IDH_MocA"/>
    <property type="match status" value="1"/>
</dbReference>
<dbReference type="PATRIC" id="fig|1486262.3.peg.2405"/>
<dbReference type="Pfam" id="PF22725">
    <property type="entry name" value="GFO_IDH_MocA_C3"/>
    <property type="match status" value="1"/>
</dbReference>
<dbReference type="Gene3D" id="3.30.360.10">
    <property type="entry name" value="Dihydrodipicolinate Reductase, domain 2"/>
    <property type="match status" value="1"/>
</dbReference>